<comment type="caution">
    <text evidence="1">The sequence shown here is derived from an EMBL/GenBank/DDBJ whole genome shotgun (WGS) entry which is preliminary data.</text>
</comment>
<proteinExistence type="predicted"/>
<dbReference type="Proteomes" id="UP000478052">
    <property type="component" value="Unassembled WGS sequence"/>
</dbReference>
<protein>
    <submittedName>
        <fullName evidence="1">Uncharacterized protein</fullName>
    </submittedName>
</protein>
<accession>A0A6G0VJR5</accession>
<evidence type="ECO:0000313" key="1">
    <source>
        <dbReference type="EMBL" id="KAF0687694.1"/>
    </source>
</evidence>
<dbReference type="PANTHER" id="PTHR37162:SF1">
    <property type="entry name" value="BED-TYPE DOMAIN-CONTAINING PROTEIN"/>
    <property type="match status" value="1"/>
</dbReference>
<reference evidence="1 2" key="1">
    <citation type="submission" date="2019-08" db="EMBL/GenBank/DDBJ databases">
        <title>Whole genome of Aphis craccivora.</title>
        <authorList>
            <person name="Voronova N.V."/>
            <person name="Shulinski R.S."/>
            <person name="Bandarenka Y.V."/>
            <person name="Zhorov D.G."/>
            <person name="Warner D."/>
        </authorList>
    </citation>
    <scope>NUCLEOTIDE SEQUENCE [LARGE SCALE GENOMIC DNA]</scope>
    <source>
        <strain evidence="1">180601</strain>
        <tissue evidence="1">Whole Body</tissue>
    </source>
</reference>
<feature type="non-terminal residue" evidence="1">
    <location>
        <position position="382"/>
    </location>
</feature>
<dbReference type="PANTHER" id="PTHR37162">
    <property type="entry name" value="HAT FAMILY DIMERISATION DOMAINCONTAINING PROTEIN-RELATED"/>
    <property type="match status" value="1"/>
</dbReference>
<dbReference type="InterPro" id="IPR012337">
    <property type="entry name" value="RNaseH-like_sf"/>
</dbReference>
<name>A0A6G0VJR5_APHCR</name>
<gene>
    <name evidence="1" type="ORF">FWK35_00033253</name>
</gene>
<dbReference type="AlphaFoldDB" id="A0A6G0VJR5"/>
<dbReference type="SUPFAM" id="SSF53098">
    <property type="entry name" value="Ribonuclease H-like"/>
    <property type="match status" value="1"/>
</dbReference>
<dbReference type="OrthoDB" id="6618748at2759"/>
<dbReference type="EMBL" id="VUJU01016781">
    <property type="protein sequence ID" value="KAF0687694.1"/>
    <property type="molecule type" value="Genomic_DNA"/>
</dbReference>
<organism evidence="1 2">
    <name type="scientific">Aphis craccivora</name>
    <name type="common">Cowpea aphid</name>
    <dbReference type="NCBI Taxonomy" id="307492"/>
    <lineage>
        <taxon>Eukaryota</taxon>
        <taxon>Metazoa</taxon>
        <taxon>Ecdysozoa</taxon>
        <taxon>Arthropoda</taxon>
        <taxon>Hexapoda</taxon>
        <taxon>Insecta</taxon>
        <taxon>Pterygota</taxon>
        <taxon>Neoptera</taxon>
        <taxon>Paraneoptera</taxon>
        <taxon>Hemiptera</taxon>
        <taxon>Sternorrhyncha</taxon>
        <taxon>Aphidomorpha</taxon>
        <taxon>Aphidoidea</taxon>
        <taxon>Aphididae</taxon>
        <taxon>Aphidini</taxon>
        <taxon>Aphis</taxon>
        <taxon>Aphis</taxon>
    </lineage>
</organism>
<sequence length="382" mass="43411">MKIYFKSMGKTQYTQKFRNEWLTDALFKDWLVKIELDRNLFDVVVAKRYDLLQHTKTKKHIEAANGFATSRSMINYTKPPSLKTSDAEGTLALFIAVHCSILTCDHLGVLCKSKFNDCEAAKNIKLHRTKFTNIITNILSPHFETSLRTSISNQPYSILVDESTDISVTRYLGITIMYFNKELGQIISTYLALVEMEACNAEAITIRLDLQKLIGIGTDNASVMVGINNGVYTKLKEDIQTLIHVPCICYSLQLAVSAAASETLARNIEYMIRETYNWFFHSSHEPLNIVKACDTRWLSIETAVGRILNQWLELKTLFGIAKLKEKCYAAEILHNMFVDDSNLAYLKFLHPVQKVNKSFESNTADPSKLLNDLINLVNSIAR</sequence>
<keyword evidence="2" id="KW-1185">Reference proteome</keyword>
<evidence type="ECO:0000313" key="2">
    <source>
        <dbReference type="Proteomes" id="UP000478052"/>
    </source>
</evidence>